<protein>
    <submittedName>
        <fullName evidence="1">Unannotated protein</fullName>
    </submittedName>
</protein>
<dbReference type="AlphaFoldDB" id="A0A6J7GDJ7"/>
<gene>
    <name evidence="1" type="ORF">UFOPK3516_01209</name>
</gene>
<name>A0A6J7GDJ7_9ZZZZ</name>
<evidence type="ECO:0000313" key="1">
    <source>
        <dbReference type="EMBL" id="CAB4906287.1"/>
    </source>
</evidence>
<dbReference type="EMBL" id="CAFBMB010000111">
    <property type="protein sequence ID" value="CAB4906287.1"/>
    <property type="molecule type" value="Genomic_DNA"/>
</dbReference>
<reference evidence="1" key="1">
    <citation type="submission" date="2020-05" db="EMBL/GenBank/DDBJ databases">
        <authorList>
            <person name="Chiriac C."/>
            <person name="Salcher M."/>
            <person name="Ghai R."/>
            <person name="Kavagutti S V."/>
        </authorList>
    </citation>
    <scope>NUCLEOTIDE SEQUENCE</scope>
</reference>
<proteinExistence type="predicted"/>
<organism evidence="1">
    <name type="scientific">freshwater metagenome</name>
    <dbReference type="NCBI Taxonomy" id="449393"/>
    <lineage>
        <taxon>unclassified sequences</taxon>
        <taxon>metagenomes</taxon>
        <taxon>ecological metagenomes</taxon>
    </lineage>
</organism>
<sequence length="112" mass="12616">MVRRLIVPLIAVIALALSGCATDPLNERAIAEIQAMSARDAKVSDMTGDPSCGDPRAHLLTDKGFPTVFRTICRVHYKQGTIDRYKDMWCIGDFSKEPMLDHCYVWVPYNKQ</sequence>
<dbReference type="PROSITE" id="PS51257">
    <property type="entry name" value="PROKAR_LIPOPROTEIN"/>
    <property type="match status" value="1"/>
</dbReference>
<accession>A0A6J7GDJ7</accession>